<evidence type="ECO:0000256" key="9">
    <source>
        <dbReference type="ARBA" id="ARBA00048988"/>
    </source>
</evidence>
<evidence type="ECO:0000256" key="7">
    <source>
        <dbReference type="ARBA" id="ARBA00034617"/>
    </source>
</evidence>
<feature type="coiled-coil region" evidence="10">
    <location>
        <begin position="321"/>
        <end position="348"/>
    </location>
</feature>
<evidence type="ECO:0000256" key="6">
    <source>
        <dbReference type="ARBA" id="ARBA00023235"/>
    </source>
</evidence>
<evidence type="ECO:0000259" key="12">
    <source>
        <dbReference type="PROSITE" id="PS51194"/>
    </source>
</evidence>
<dbReference type="PANTHER" id="PTHR11274">
    <property type="entry name" value="RAD25/XP-B DNA REPAIR HELICASE"/>
    <property type="match status" value="1"/>
</dbReference>
<feature type="domain" description="Helicase ATP-binding" evidence="11">
    <location>
        <begin position="96"/>
        <end position="244"/>
    </location>
</feature>
<dbReference type="EMBL" id="JBHUDI010000003">
    <property type="protein sequence ID" value="MFD1562817.1"/>
    <property type="molecule type" value="Genomic_DNA"/>
</dbReference>
<dbReference type="Proteomes" id="UP001597076">
    <property type="component" value="Unassembled WGS sequence"/>
</dbReference>
<evidence type="ECO:0000313" key="13">
    <source>
        <dbReference type="EMBL" id="MFD1562817.1"/>
    </source>
</evidence>
<dbReference type="Gene3D" id="3.40.1170.30">
    <property type="match status" value="1"/>
</dbReference>
<protein>
    <recommendedName>
        <fullName evidence="8">DNA 3'-5' helicase</fullName>
        <ecNumber evidence="8">5.6.2.4</ecNumber>
    </recommendedName>
</protein>
<reference evidence="13 14" key="1">
    <citation type="journal article" date="2019" name="Int. J. Syst. Evol. Microbiol.">
        <title>The Global Catalogue of Microorganisms (GCM) 10K type strain sequencing project: providing services to taxonomists for standard genome sequencing and annotation.</title>
        <authorList>
            <consortium name="The Broad Institute Genomics Platform"/>
            <consortium name="The Broad Institute Genome Sequencing Center for Infectious Disease"/>
            <person name="Wu L."/>
            <person name="Ma J."/>
        </authorList>
    </citation>
    <scope>NUCLEOTIDE SEQUENCE [LARGE SCALE GENOMIC DNA]</scope>
    <source>
        <strain evidence="13 14">CGMCC 1.12230</strain>
    </source>
</reference>
<dbReference type="InterPro" id="IPR014001">
    <property type="entry name" value="Helicase_ATP-bd"/>
</dbReference>
<dbReference type="GO" id="GO:0016787">
    <property type="term" value="F:hydrolase activity"/>
    <property type="evidence" value="ECO:0007669"/>
    <property type="project" value="UniProtKB-KW"/>
</dbReference>
<gene>
    <name evidence="13" type="ORF">ACFR99_04565</name>
</gene>
<dbReference type="SUPFAM" id="SSF52540">
    <property type="entry name" value="P-loop containing nucleoside triphosphate hydrolases"/>
    <property type="match status" value="2"/>
</dbReference>
<dbReference type="InterPro" id="IPR027417">
    <property type="entry name" value="P-loop_NTPase"/>
</dbReference>
<evidence type="ECO:0000256" key="2">
    <source>
        <dbReference type="ARBA" id="ARBA00022741"/>
    </source>
</evidence>
<dbReference type="PROSITE" id="PS51192">
    <property type="entry name" value="HELICASE_ATP_BIND_1"/>
    <property type="match status" value="1"/>
</dbReference>
<keyword evidence="3" id="KW-0378">Hydrolase</keyword>
<dbReference type="Pfam" id="PF04851">
    <property type="entry name" value="ResIII"/>
    <property type="match status" value="1"/>
</dbReference>
<evidence type="ECO:0000256" key="8">
    <source>
        <dbReference type="ARBA" id="ARBA00034808"/>
    </source>
</evidence>
<keyword evidence="10" id="KW-0175">Coiled coil</keyword>
<dbReference type="InterPro" id="IPR050615">
    <property type="entry name" value="ATP-dep_DNA_Helicase"/>
</dbReference>
<comment type="catalytic activity">
    <reaction evidence="7">
        <text>Couples ATP hydrolysis with the unwinding of duplex DNA by translocating in the 3'-5' direction.</text>
        <dbReference type="EC" id="5.6.2.4"/>
    </reaction>
</comment>
<keyword evidence="14" id="KW-1185">Reference proteome</keyword>
<dbReference type="AlphaFoldDB" id="A0ABD6BE44"/>
<dbReference type="GO" id="GO:0043138">
    <property type="term" value="F:3'-5' DNA helicase activity"/>
    <property type="evidence" value="ECO:0007669"/>
    <property type="project" value="UniProtKB-EC"/>
</dbReference>
<evidence type="ECO:0000256" key="3">
    <source>
        <dbReference type="ARBA" id="ARBA00022801"/>
    </source>
</evidence>
<dbReference type="PANTHER" id="PTHR11274:SF0">
    <property type="entry name" value="GENERAL TRANSCRIPTION AND DNA REPAIR FACTOR IIH HELICASE SUBUNIT XPB"/>
    <property type="match status" value="1"/>
</dbReference>
<keyword evidence="4 13" id="KW-0347">Helicase</keyword>
<sequence>MRLTFDDGTLLLEGAPDSVPYAEWDDRIDEYRAQAYRYHDLHQWATPSSRDRDQQTLAQATMASEPLEDDARAYSDLALSPAVAIEPRGYQQASLEAWIDHDRRGSVVLPTGSGKTFLAIQAIADAGVSTLVVVPTIDLLNQWHATLTNAFGDQLPDDVGVLGGGSHTITDVTVTTYDSAYRYINEYGDQFGLLVVDEVHHLPAPTYQQIPEMMIAPYRLGLTATYERADDQHEVLDELLGPVVYEEDVDELTGEYLSDYETIHLEVELTADERDQYNEEYQLYRDYVDSHDFDIWKERGYQEFLKRSSYDPQGRRALVAKQRAEEIARTAEKKLETLDNLLKRHYDDRTIIFTANNDFAYEISQEFIIPCITHQTATEERTDLLDRFRTGEYSMLVTSQVLDEGIDVPAANVGIILSGSASKRQYAQRLGRILRPTEDRQPARLYEIIAANTKETYVSQHRRQGVRTDADS</sequence>
<dbReference type="GO" id="GO:0005524">
    <property type="term" value="F:ATP binding"/>
    <property type="evidence" value="ECO:0007669"/>
    <property type="project" value="UniProtKB-KW"/>
</dbReference>
<dbReference type="EC" id="5.6.2.4" evidence="8"/>
<evidence type="ECO:0000313" key="14">
    <source>
        <dbReference type="Proteomes" id="UP001597076"/>
    </source>
</evidence>
<feature type="domain" description="Helicase C-terminal" evidence="12">
    <location>
        <begin position="334"/>
        <end position="472"/>
    </location>
</feature>
<evidence type="ECO:0000256" key="10">
    <source>
        <dbReference type="SAM" id="Coils"/>
    </source>
</evidence>
<proteinExistence type="inferred from homology"/>
<dbReference type="Gene3D" id="3.40.50.300">
    <property type="entry name" value="P-loop containing nucleotide triphosphate hydrolases"/>
    <property type="match status" value="2"/>
</dbReference>
<dbReference type="PROSITE" id="PS51194">
    <property type="entry name" value="HELICASE_CTER"/>
    <property type="match status" value="1"/>
</dbReference>
<dbReference type="Pfam" id="PF16203">
    <property type="entry name" value="ERCC3_RAD25_C"/>
    <property type="match status" value="1"/>
</dbReference>
<dbReference type="InterPro" id="IPR040699">
    <property type="entry name" value="XPB_DRD"/>
</dbReference>
<comment type="caution">
    <text evidence="13">The sequence shown here is derived from an EMBL/GenBank/DDBJ whole genome shotgun (WGS) entry which is preliminary data.</text>
</comment>
<organism evidence="13 14">
    <name type="scientific">Haloarchaeobius amylolyticus</name>
    <dbReference type="NCBI Taxonomy" id="1198296"/>
    <lineage>
        <taxon>Archaea</taxon>
        <taxon>Methanobacteriati</taxon>
        <taxon>Methanobacteriota</taxon>
        <taxon>Stenosarchaea group</taxon>
        <taxon>Halobacteria</taxon>
        <taxon>Halobacteriales</taxon>
        <taxon>Halorubellaceae</taxon>
        <taxon>Haloarchaeobius</taxon>
    </lineage>
</organism>
<accession>A0ABD6BE44</accession>
<name>A0ABD6BE44_9EURY</name>
<dbReference type="Pfam" id="PF18458">
    <property type="entry name" value="XPB_DRD"/>
    <property type="match status" value="1"/>
</dbReference>
<dbReference type="SMART" id="SM00487">
    <property type="entry name" value="DEXDc"/>
    <property type="match status" value="1"/>
</dbReference>
<keyword evidence="6" id="KW-0413">Isomerase</keyword>
<keyword evidence="5" id="KW-0067">ATP-binding</keyword>
<evidence type="ECO:0000256" key="5">
    <source>
        <dbReference type="ARBA" id="ARBA00022840"/>
    </source>
</evidence>
<evidence type="ECO:0000256" key="4">
    <source>
        <dbReference type="ARBA" id="ARBA00022806"/>
    </source>
</evidence>
<dbReference type="InterPro" id="IPR032438">
    <property type="entry name" value="ERCC3_RAD25_C"/>
</dbReference>
<dbReference type="CDD" id="cd17926">
    <property type="entry name" value="DEXHc_RE"/>
    <property type="match status" value="1"/>
</dbReference>
<dbReference type="InterPro" id="IPR006935">
    <property type="entry name" value="Helicase/UvrB_N"/>
</dbReference>
<keyword evidence="2" id="KW-0547">Nucleotide-binding</keyword>
<evidence type="ECO:0000256" key="1">
    <source>
        <dbReference type="ARBA" id="ARBA00006637"/>
    </source>
</evidence>
<evidence type="ECO:0000259" key="11">
    <source>
        <dbReference type="PROSITE" id="PS51192"/>
    </source>
</evidence>
<comment type="similarity">
    <text evidence="1">Belongs to the helicase family. RAD25/XPB subfamily.</text>
</comment>
<dbReference type="RefSeq" id="WP_390284788.1">
    <property type="nucleotide sequence ID" value="NZ_JBHUDI010000003.1"/>
</dbReference>
<comment type="catalytic activity">
    <reaction evidence="9">
        <text>ATP + H2O = ADP + phosphate + H(+)</text>
        <dbReference type="Rhea" id="RHEA:13065"/>
        <dbReference type="ChEBI" id="CHEBI:15377"/>
        <dbReference type="ChEBI" id="CHEBI:15378"/>
        <dbReference type="ChEBI" id="CHEBI:30616"/>
        <dbReference type="ChEBI" id="CHEBI:43474"/>
        <dbReference type="ChEBI" id="CHEBI:456216"/>
        <dbReference type="EC" id="5.6.2.4"/>
    </reaction>
</comment>
<dbReference type="InterPro" id="IPR001650">
    <property type="entry name" value="Helicase_C-like"/>
</dbReference>
<dbReference type="SMART" id="SM00490">
    <property type="entry name" value="HELICc"/>
    <property type="match status" value="1"/>
</dbReference>